<feature type="transmembrane region" description="Helical" evidence="2">
    <location>
        <begin position="83"/>
        <end position="104"/>
    </location>
</feature>
<keyword evidence="2" id="KW-0812">Transmembrane</keyword>
<organism evidence="3 4">
    <name type="scientific">Streptomyces zaomyceticus</name>
    <dbReference type="NCBI Taxonomy" id="68286"/>
    <lineage>
        <taxon>Bacteria</taxon>
        <taxon>Bacillati</taxon>
        <taxon>Actinomycetota</taxon>
        <taxon>Actinomycetes</taxon>
        <taxon>Kitasatosporales</taxon>
        <taxon>Streptomycetaceae</taxon>
        <taxon>Streptomyces</taxon>
    </lineage>
</organism>
<feature type="compositionally biased region" description="Gly residues" evidence="1">
    <location>
        <begin position="57"/>
        <end position="69"/>
    </location>
</feature>
<evidence type="ECO:0000256" key="1">
    <source>
        <dbReference type="SAM" id="MobiDB-lite"/>
    </source>
</evidence>
<reference evidence="3 4" key="1">
    <citation type="submission" date="2022-10" db="EMBL/GenBank/DDBJ databases">
        <title>The complete genomes of actinobacterial strains from the NBC collection.</title>
        <authorList>
            <person name="Joergensen T.S."/>
            <person name="Alvarez Arevalo M."/>
            <person name="Sterndorff E.B."/>
            <person name="Faurdal D."/>
            <person name="Vuksanovic O."/>
            <person name="Mourched A.-S."/>
            <person name="Charusanti P."/>
            <person name="Shaw S."/>
            <person name="Blin K."/>
            <person name="Weber T."/>
        </authorList>
    </citation>
    <scope>NUCLEOTIDE SEQUENCE [LARGE SCALE GENOMIC DNA]</scope>
    <source>
        <strain evidence="3 4">NBC_00123</strain>
    </source>
</reference>
<keyword evidence="2" id="KW-0472">Membrane</keyword>
<dbReference type="SUPFAM" id="SSF81995">
    <property type="entry name" value="beta-sandwich domain of Sec23/24"/>
    <property type="match status" value="1"/>
</dbReference>
<dbReference type="RefSeq" id="WP_327164200.1">
    <property type="nucleotide sequence ID" value="NZ_CP108062.1"/>
</dbReference>
<evidence type="ECO:0000256" key="2">
    <source>
        <dbReference type="SAM" id="Phobius"/>
    </source>
</evidence>
<sequence length="298" mass="30599">MSMPPSPNLPPQPPQPPHGPYGGPVPPPQQPGAFGAPRNHWPQNHPQQGVPPQYPGPGTGPGQGVGGWGQPPMGPPPKKKMSTGAIVAIVVGSLALVGGLGYAVKAGFDSVTGGFPEATHRLVVPKTLLAGEYDLVSDLSETQGREIEDTPDLTVKDAKAAVGQYSGEDGAVLVLSGMYGRIKNPEDARSSILKGAATDKGSTLVVRPRKFTPAGYGVTISCQVTRSKDALGTTTLPMCAWGDDSTAAAVALVTAESSTGDPKDIDLAALAETTAKIRAEIRQPLDKPAGQPTDKPTG</sequence>
<evidence type="ECO:0000313" key="3">
    <source>
        <dbReference type="EMBL" id="WTR70206.1"/>
    </source>
</evidence>
<protein>
    <submittedName>
        <fullName evidence="3">Uncharacterized protein</fullName>
    </submittedName>
</protein>
<dbReference type="Proteomes" id="UP001622594">
    <property type="component" value="Chromosome"/>
</dbReference>
<evidence type="ECO:0000313" key="4">
    <source>
        <dbReference type="Proteomes" id="UP001622594"/>
    </source>
</evidence>
<gene>
    <name evidence="3" type="ORF">OG814_13465</name>
</gene>
<feature type="compositionally biased region" description="Pro residues" evidence="1">
    <location>
        <begin position="1"/>
        <end position="30"/>
    </location>
</feature>
<proteinExistence type="predicted"/>
<feature type="region of interest" description="Disordered" evidence="1">
    <location>
        <begin position="1"/>
        <end position="81"/>
    </location>
</feature>
<keyword evidence="4" id="KW-1185">Reference proteome</keyword>
<dbReference type="EMBL" id="CP108188">
    <property type="protein sequence ID" value="WTR70206.1"/>
    <property type="molecule type" value="Genomic_DNA"/>
</dbReference>
<keyword evidence="2" id="KW-1133">Transmembrane helix</keyword>
<name>A0ABZ1L9Y4_9ACTN</name>
<accession>A0ABZ1L9Y4</accession>